<dbReference type="EMBL" id="JAPQKS010000005">
    <property type="protein sequence ID" value="KAJ5226459.1"/>
    <property type="molecule type" value="Genomic_DNA"/>
</dbReference>
<feature type="transmembrane region" description="Helical" evidence="6">
    <location>
        <begin position="352"/>
        <end position="378"/>
    </location>
</feature>
<feature type="transmembrane region" description="Helical" evidence="6">
    <location>
        <begin position="398"/>
        <end position="417"/>
    </location>
</feature>
<feature type="transmembrane region" description="Helical" evidence="6">
    <location>
        <begin position="305"/>
        <end position="331"/>
    </location>
</feature>
<dbReference type="OrthoDB" id="194139at2759"/>
<dbReference type="InterPro" id="IPR036259">
    <property type="entry name" value="MFS_trans_sf"/>
</dbReference>
<name>A0A9W9TL21_9EURO</name>
<keyword evidence="8" id="KW-1185">Reference proteome</keyword>
<feature type="transmembrane region" description="Helical" evidence="6">
    <location>
        <begin position="135"/>
        <end position="154"/>
    </location>
</feature>
<evidence type="ECO:0000256" key="6">
    <source>
        <dbReference type="SAM" id="Phobius"/>
    </source>
</evidence>
<feature type="transmembrane region" description="Helical" evidence="6">
    <location>
        <begin position="457"/>
        <end position="480"/>
    </location>
</feature>
<feature type="transmembrane region" description="Helical" evidence="6">
    <location>
        <begin position="228"/>
        <end position="248"/>
    </location>
</feature>
<feature type="transmembrane region" description="Helical" evidence="6">
    <location>
        <begin position="492"/>
        <end position="512"/>
    </location>
</feature>
<dbReference type="InterPro" id="IPR011701">
    <property type="entry name" value="MFS"/>
</dbReference>
<evidence type="ECO:0000256" key="5">
    <source>
        <dbReference type="SAM" id="MobiDB-lite"/>
    </source>
</evidence>
<evidence type="ECO:0000256" key="3">
    <source>
        <dbReference type="ARBA" id="ARBA00022989"/>
    </source>
</evidence>
<keyword evidence="4 6" id="KW-0472">Membrane</keyword>
<evidence type="ECO:0000256" key="1">
    <source>
        <dbReference type="ARBA" id="ARBA00004141"/>
    </source>
</evidence>
<dbReference type="RefSeq" id="XP_058329870.1">
    <property type="nucleotide sequence ID" value="XM_058476980.1"/>
</dbReference>
<dbReference type="Pfam" id="PF07690">
    <property type="entry name" value="MFS_1"/>
    <property type="match status" value="1"/>
</dbReference>
<dbReference type="GO" id="GO:0022857">
    <property type="term" value="F:transmembrane transporter activity"/>
    <property type="evidence" value="ECO:0007669"/>
    <property type="project" value="InterPro"/>
</dbReference>
<sequence length="543" mass="59561">MLPRPPHGEDSEAQPLLIDRAINTRARPGRKPKWERTLVVIIGGVVTSASQFGTYLAIPAQTAIFEQIVCRKYLQLQDPWNNPDPAGNVDFCKSEEVQSELALILGYKNGLDMIPSILLSLPYGILADHWGRRPVVLLSVLGVLLGEIWLRFVAMWSNVLPLRLGWHRFGKLSAGGDQVTTAISLVLVADVCTEENLSTTLFRLSACSRIAEMLATTASAYLMTLTPWLSYMLALAIMLVGCLPSLLLPETLKSDQAEDPMSSELLSEEPVGPREPPKSSILLSLWHKVRGIKEATQLIWDDRNIALIILAVSASSFSTNSELMNILLQFASKKFKWSISRVRAMSDFKLPFILIGSQASLLISIRGIFCTVNFLLLMPTWNYLAARFLDLHGKYRDYVTSQGSGVLLVVGFTLMALAPKPEVLILGIIVMSLGTALIMASRSLATEFIASNHVGTLFAVIAILCSIANLIASPLMAYLFKLGMHMGEAWMGLPLLLGTLLTSIATIAVWQVRLDGSSPPKPVQEDEDTDTRAPLVPSELPNE</sequence>
<feature type="region of interest" description="Disordered" evidence="5">
    <location>
        <begin position="517"/>
        <end position="543"/>
    </location>
</feature>
<evidence type="ECO:0000256" key="4">
    <source>
        <dbReference type="ARBA" id="ARBA00023136"/>
    </source>
</evidence>
<dbReference type="PANTHER" id="PTHR23507">
    <property type="entry name" value="ZGC:174356"/>
    <property type="match status" value="1"/>
</dbReference>
<dbReference type="SUPFAM" id="SSF103473">
    <property type="entry name" value="MFS general substrate transporter"/>
    <property type="match status" value="1"/>
</dbReference>
<dbReference type="GeneID" id="83204283"/>
<comment type="subcellular location">
    <subcellularLocation>
        <location evidence="1">Membrane</location>
        <topology evidence="1">Multi-pass membrane protein</topology>
    </subcellularLocation>
</comment>
<reference evidence="7" key="1">
    <citation type="submission" date="2022-11" db="EMBL/GenBank/DDBJ databases">
        <authorList>
            <person name="Petersen C."/>
        </authorList>
    </citation>
    <scope>NUCLEOTIDE SEQUENCE</scope>
    <source>
        <strain evidence="7">IBT 19713</strain>
    </source>
</reference>
<dbReference type="GO" id="GO:0016020">
    <property type="term" value="C:membrane"/>
    <property type="evidence" value="ECO:0007669"/>
    <property type="project" value="UniProtKB-SubCell"/>
</dbReference>
<dbReference type="PANTHER" id="PTHR23507:SF1">
    <property type="entry name" value="FI18259P1-RELATED"/>
    <property type="match status" value="1"/>
</dbReference>
<evidence type="ECO:0008006" key="9">
    <source>
        <dbReference type="Google" id="ProtNLM"/>
    </source>
</evidence>
<keyword evidence="3 6" id="KW-1133">Transmembrane helix</keyword>
<gene>
    <name evidence="7" type="ORF">N7468_007684</name>
</gene>
<reference evidence="7" key="2">
    <citation type="journal article" date="2023" name="IMA Fungus">
        <title>Comparative genomic study of the Penicillium genus elucidates a diverse pangenome and 15 lateral gene transfer events.</title>
        <authorList>
            <person name="Petersen C."/>
            <person name="Sorensen T."/>
            <person name="Nielsen M.R."/>
            <person name="Sondergaard T.E."/>
            <person name="Sorensen J.L."/>
            <person name="Fitzpatrick D.A."/>
            <person name="Frisvad J.C."/>
            <person name="Nielsen K.L."/>
        </authorList>
    </citation>
    <scope>NUCLEOTIDE SEQUENCE</scope>
    <source>
        <strain evidence="7">IBT 19713</strain>
    </source>
</reference>
<evidence type="ECO:0000256" key="2">
    <source>
        <dbReference type="ARBA" id="ARBA00022692"/>
    </source>
</evidence>
<comment type="caution">
    <text evidence="7">The sequence shown here is derived from an EMBL/GenBank/DDBJ whole genome shotgun (WGS) entry which is preliminary data.</text>
</comment>
<organism evidence="7 8">
    <name type="scientific">Penicillium chermesinum</name>
    <dbReference type="NCBI Taxonomy" id="63820"/>
    <lineage>
        <taxon>Eukaryota</taxon>
        <taxon>Fungi</taxon>
        <taxon>Dikarya</taxon>
        <taxon>Ascomycota</taxon>
        <taxon>Pezizomycotina</taxon>
        <taxon>Eurotiomycetes</taxon>
        <taxon>Eurotiomycetidae</taxon>
        <taxon>Eurotiales</taxon>
        <taxon>Aspergillaceae</taxon>
        <taxon>Penicillium</taxon>
    </lineage>
</organism>
<protein>
    <recommendedName>
        <fullName evidence="9">Major facilitator superfamily (MFS) profile domain-containing protein</fullName>
    </recommendedName>
</protein>
<dbReference type="Proteomes" id="UP001150941">
    <property type="component" value="Unassembled WGS sequence"/>
</dbReference>
<feature type="transmembrane region" description="Helical" evidence="6">
    <location>
        <begin position="37"/>
        <end position="58"/>
    </location>
</feature>
<proteinExistence type="predicted"/>
<evidence type="ECO:0000313" key="7">
    <source>
        <dbReference type="EMBL" id="KAJ5226459.1"/>
    </source>
</evidence>
<evidence type="ECO:0000313" key="8">
    <source>
        <dbReference type="Proteomes" id="UP001150941"/>
    </source>
</evidence>
<feature type="transmembrane region" description="Helical" evidence="6">
    <location>
        <begin position="424"/>
        <end position="445"/>
    </location>
</feature>
<accession>A0A9W9TL21</accession>
<keyword evidence="2 6" id="KW-0812">Transmembrane</keyword>
<dbReference type="AlphaFoldDB" id="A0A9W9TL21"/>
<dbReference type="Gene3D" id="1.20.1250.20">
    <property type="entry name" value="MFS general substrate transporter like domains"/>
    <property type="match status" value="1"/>
</dbReference>